<dbReference type="GO" id="GO:0020037">
    <property type="term" value="F:heme binding"/>
    <property type="evidence" value="ECO:0007669"/>
    <property type="project" value="TreeGrafter"/>
</dbReference>
<proteinExistence type="inferred from homology"/>
<keyword evidence="8" id="KW-1185">Reference proteome</keyword>
<feature type="domain" description="Cytochrome b5 heme-binding" evidence="6">
    <location>
        <begin position="164"/>
        <end position="239"/>
    </location>
</feature>
<organism evidence="7 8">
    <name type="scientific">Albugo candida</name>
    <dbReference type="NCBI Taxonomy" id="65357"/>
    <lineage>
        <taxon>Eukaryota</taxon>
        <taxon>Sar</taxon>
        <taxon>Stramenopiles</taxon>
        <taxon>Oomycota</taxon>
        <taxon>Peronosporomycetes</taxon>
        <taxon>Albuginales</taxon>
        <taxon>Albuginaceae</taxon>
        <taxon>Albugo</taxon>
    </lineage>
</organism>
<sequence length="257" mass="28426">MPIEYHSDHFICPESPLLSSATQPKESQNNYCGKYDNQPQADESLASDSNQNDSGNDTLDVEDLGKDIRLDQKASEEVDELVCVDYEEDLVIQRPKSGDICVGEACQPIQMPSVVSESYHNTLSGKRMGKSVVLTSRISDLDRYDISDACTSISQDVPERCSGLHKLCLCEVRNHRGVDSCWIVSKKNVYDVTGLLMAHPGGSKSILRKAGGMDCTKDMNFHSKKARKTLEKCFIGKLQPCVESNTATDNQYACSIM</sequence>
<dbReference type="PROSITE" id="PS50255">
    <property type="entry name" value="CYTOCHROME_B5_2"/>
    <property type="match status" value="1"/>
</dbReference>
<comment type="similarity">
    <text evidence="4">Belongs to the cytochrome b5 family.</text>
</comment>
<evidence type="ECO:0000313" key="8">
    <source>
        <dbReference type="Proteomes" id="UP000053237"/>
    </source>
</evidence>
<dbReference type="PANTHER" id="PTHR19359">
    <property type="entry name" value="CYTOCHROME B5"/>
    <property type="match status" value="1"/>
</dbReference>
<evidence type="ECO:0000259" key="6">
    <source>
        <dbReference type="PROSITE" id="PS50255"/>
    </source>
</evidence>
<dbReference type="InterPro" id="IPR050668">
    <property type="entry name" value="Cytochrome_b5"/>
</dbReference>
<dbReference type="STRING" id="65357.A0A024GT22"/>
<keyword evidence="3" id="KW-0408">Iron</keyword>
<accession>A0A024GT22</accession>
<dbReference type="OrthoDB" id="260519at2759"/>
<dbReference type="InterPro" id="IPR001199">
    <property type="entry name" value="Cyt_B5-like_heme/steroid-bd"/>
</dbReference>
<dbReference type="InParanoid" id="A0A024GT22"/>
<dbReference type="AlphaFoldDB" id="A0A024GT22"/>
<dbReference type="EMBL" id="CAIX01000334">
    <property type="protein sequence ID" value="CCI49736.1"/>
    <property type="molecule type" value="Genomic_DNA"/>
</dbReference>
<dbReference type="Gene3D" id="3.10.120.10">
    <property type="entry name" value="Cytochrome b5-like heme/steroid binding domain"/>
    <property type="match status" value="1"/>
</dbReference>
<dbReference type="Pfam" id="PF00173">
    <property type="entry name" value="Cyt-b5"/>
    <property type="match status" value="1"/>
</dbReference>
<keyword evidence="2" id="KW-0479">Metal-binding</keyword>
<dbReference type="PRINTS" id="PR00363">
    <property type="entry name" value="CYTOCHROMEB5"/>
</dbReference>
<name>A0A024GT22_9STRA</name>
<feature type="region of interest" description="Disordered" evidence="5">
    <location>
        <begin position="14"/>
        <end position="63"/>
    </location>
</feature>
<dbReference type="GO" id="GO:0046872">
    <property type="term" value="F:metal ion binding"/>
    <property type="evidence" value="ECO:0007669"/>
    <property type="project" value="UniProtKB-KW"/>
</dbReference>
<dbReference type="SMART" id="SM01117">
    <property type="entry name" value="Cyt-b5"/>
    <property type="match status" value="1"/>
</dbReference>
<evidence type="ECO:0000256" key="5">
    <source>
        <dbReference type="SAM" id="MobiDB-lite"/>
    </source>
</evidence>
<evidence type="ECO:0000313" key="7">
    <source>
        <dbReference type="EMBL" id="CCI49736.1"/>
    </source>
</evidence>
<protein>
    <recommendedName>
        <fullName evidence="6">Cytochrome b5 heme-binding domain-containing protein</fullName>
    </recommendedName>
</protein>
<evidence type="ECO:0000256" key="3">
    <source>
        <dbReference type="ARBA" id="ARBA00023004"/>
    </source>
</evidence>
<dbReference type="GO" id="GO:0016020">
    <property type="term" value="C:membrane"/>
    <property type="evidence" value="ECO:0007669"/>
    <property type="project" value="TreeGrafter"/>
</dbReference>
<reference evidence="7 8" key="1">
    <citation type="submission" date="2012-05" db="EMBL/GenBank/DDBJ databases">
        <title>Recombination and specialization in a pathogen metapopulation.</title>
        <authorList>
            <person name="Gardiner A."/>
            <person name="Kemen E."/>
            <person name="Schultz-Larsen T."/>
            <person name="MacLean D."/>
            <person name="Van Oosterhout C."/>
            <person name="Jones J.D.G."/>
        </authorList>
    </citation>
    <scope>NUCLEOTIDE SEQUENCE [LARGE SCALE GENOMIC DNA]</scope>
    <source>
        <strain evidence="7 8">Ac Nc2</strain>
    </source>
</reference>
<evidence type="ECO:0000256" key="4">
    <source>
        <dbReference type="ARBA" id="ARBA00038168"/>
    </source>
</evidence>
<evidence type="ECO:0000256" key="2">
    <source>
        <dbReference type="ARBA" id="ARBA00022723"/>
    </source>
</evidence>
<keyword evidence="1" id="KW-0349">Heme</keyword>
<dbReference type="InterPro" id="IPR036400">
    <property type="entry name" value="Cyt_B5-like_heme/steroid_sf"/>
</dbReference>
<feature type="compositionally biased region" description="Polar residues" evidence="5">
    <location>
        <begin position="17"/>
        <end position="57"/>
    </location>
</feature>
<dbReference type="PANTHER" id="PTHR19359:SF146">
    <property type="entry name" value="B5, PUTATIVE-RELATED"/>
    <property type="match status" value="1"/>
</dbReference>
<evidence type="ECO:0000256" key="1">
    <source>
        <dbReference type="ARBA" id="ARBA00022617"/>
    </source>
</evidence>
<gene>
    <name evidence="7" type="ORF">BN9_111270</name>
</gene>
<dbReference type="Proteomes" id="UP000053237">
    <property type="component" value="Unassembled WGS sequence"/>
</dbReference>
<dbReference type="SUPFAM" id="SSF55856">
    <property type="entry name" value="Cytochrome b5-like heme/steroid binding domain"/>
    <property type="match status" value="1"/>
</dbReference>
<comment type="caution">
    <text evidence="7">The sequence shown here is derived from an EMBL/GenBank/DDBJ whole genome shotgun (WGS) entry which is preliminary data.</text>
</comment>